<comment type="caution">
    <text evidence="11">The sequence shown here is derived from an EMBL/GenBank/DDBJ whole genome shotgun (WGS) entry which is preliminary data.</text>
</comment>
<dbReference type="EMBL" id="CAJHNH020006746">
    <property type="protein sequence ID" value="CAG5134060.1"/>
    <property type="molecule type" value="Genomic_DNA"/>
</dbReference>
<dbReference type="Gene3D" id="1.20.1560.10">
    <property type="entry name" value="ABC transporter type 1, transmembrane domain"/>
    <property type="match status" value="1"/>
</dbReference>
<dbReference type="Proteomes" id="UP000678393">
    <property type="component" value="Unassembled WGS sequence"/>
</dbReference>
<dbReference type="GO" id="GO:0016020">
    <property type="term" value="C:membrane"/>
    <property type="evidence" value="ECO:0007669"/>
    <property type="project" value="UniProtKB-SubCell"/>
</dbReference>
<evidence type="ECO:0000256" key="3">
    <source>
        <dbReference type="ARBA" id="ARBA00022448"/>
    </source>
</evidence>
<dbReference type="InterPro" id="IPR036640">
    <property type="entry name" value="ABC1_TM_sf"/>
</dbReference>
<keyword evidence="5" id="KW-0547">Nucleotide-binding</keyword>
<comment type="subcellular location">
    <subcellularLocation>
        <location evidence="1">Membrane</location>
        <topology evidence="1">Multi-pass membrane protein</topology>
    </subcellularLocation>
</comment>
<dbReference type="SUPFAM" id="SSF90123">
    <property type="entry name" value="ABC transporter transmembrane region"/>
    <property type="match status" value="1"/>
</dbReference>
<evidence type="ECO:0000313" key="11">
    <source>
        <dbReference type="EMBL" id="CAG5134060.1"/>
    </source>
</evidence>
<feature type="transmembrane region" description="Helical" evidence="9">
    <location>
        <begin position="232"/>
        <end position="250"/>
    </location>
</feature>
<dbReference type="PROSITE" id="PS50929">
    <property type="entry name" value="ABC_TM1F"/>
    <property type="match status" value="1"/>
</dbReference>
<dbReference type="PRINTS" id="PR01851">
    <property type="entry name" value="CYSFIBREGLTR"/>
</dbReference>
<keyword evidence="4 9" id="KW-0812">Transmembrane</keyword>
<feature type="transmembrane region" description="Helical" evidence="9">
    <location>
        <begin position="204"/>
        <end position="226"/>
    </location>
</feature>
<evidence type="ECO:0000256" key="2">
    <source>
        <dbReference type="ARBA" id="ARBA00009726"/>
    </source>
</evidence>
<comment type="similarity">
    <text evidence="2">Belongs to the ABC transporter superfamily. ABCC family. Conjugate transporter (TC 3.A.1.208) subfamily.</text>
</comment>
<feature type="transmembrane region" description="Helical" evidence="9">
    <location>
        <begin position="79"/>
        <end position="100"/>
    </location>
</feature>
<reference evidence="11" key="1">
    <citation type="submission" date="2021-04" db="EMBL/GenBank/DDBJ databases">
        <authorList>
            <consortium name="Molecular Ecology Group"/>
        </authorList>
    </citation>
    <scope>NUCLEOTIDE SEQUENCE</scope>
</reference>
<feature type="transmembrane region" description="Helical" evidence="9">
    <location>
        <begin position="130"/>
        <end position="154"/>
    </location>
</feature>
<feature type="transmembrane region" description="Helical" evidence="9">
    <location>
        <begin position="347"/>
        <end position="369"/>
    </location>
</feature>
<dbReference type="CDD" id="cd18593">
    <property type="entry name" value="ABC_6TM_MRP4_D1_like"/>
    <property type="match status" value="1"/>
</dbReference>
<evidence type="ECO:0000256" key="9">
    <source>
        <dbReference type="SAM" id="Phobius"/>
    </source>
</evidence>
<dbReference type="GO" id="GO:0140359">
    <property type="term" value="F:ABC-type transporter activity"/>
    <property type="evidence" value="ECO:0007669"/>
    <property type="project" value="InterPro"/>
</dbReference>
<dbReference type="FunFam" id="1.20.1560.10:FF:000026">
    <property type="entry name" value="Multidrug resistance-associated protein lethal(2)03659"/>
    <property type="match status" value="1"/>
</dbReference>
<dbReference type="Pfam" id="PF00664">
    <property type="entry name" value="ABC_membrane"/>
    <property type="match status" value="1"/>
</dbReference>
<evidence type="ECO:0000256" key="4">
    <source>
        <dbReference type="ARBA" id="ARBA00022692"/>
    </source>
</evidence>
<dbReference type="AlphaFoldDB" id="A0A8S4A156"/>
<dbReference type="InterPro" id="IPR009147">
    <property type="entry name" value="CFTR/ABCC7"/>
</dbReference>
<evidence type="ECO:0000256" key="1">
    <source>
        <dbReference type="ARBA" id="ARBA00004141"/>
    </source>
</evidence>
<dbReference type="OrthoDB" id="6500128at2759"/>
<feature type="domain" description="ABC transmembrane type-1" evidence="10">
    <location>
        <begin position="92"/>
        <end position="365"/>
    </location>
</feature>
<evidence type="ECO:0000259" key="10">
    <source>
        <dbReference type="PROSITE" id="PS50929"/>
    </source>
</evidence>
<keyword evidence="3" id="KW-0813">Transport</keyword>
<dbReference type="PANTHER" id="PTHR24223">
    <property type="entry name" value="ATP-BINDING CASSETTE SUB-FAMILY C"/>
    <property type="match status" value="1"/>
</dbReference>
<proteinExistence type="inferred from homology"/>
<dbReference type="InterPro" id="IPR011527">
    <property type="entry name" value="ABC1_TM_dom"/>
</dbReference>
<gene>
    <name evidence="11" type="ORF">CUNI_LOCUS19618</name>
</gene>
<dbReference type="InterPro" id="IPR050173">
    <property type="entry name" value="ABC_transporter_C-like"/>
</dbReference>
<feature type="transmembrane region" description="Helical" evidence="9">
    <location>
        <begin position="314"/>
        <end position="335"/>
    </location>
</feature>
<dbReference type="InterPro" id="IPR030240">
    <property type="entry name" value="ABCC4_TMD1"/>
</dbReference>
<evidence type="ECO:0000256" key="5">
    <source>
        <dbReference type="ARBA" id="ARBA00022741"/>
    </source>
</evidence>
<name>A0A8S4A156_9EUPU</name>
<dbReference type="PANTHER" id="PTHR24223:SF456">
    <property type="entry name" value="MULTIDRUG RESISTANCE-ASSOCIATED PROTEIN LETHAL(2)03659"/>
    <property type="match status" value="1"/>
</dbReference>
<evidence type="ECO:0000313" key="12">
    <source>
        <dbReference type="Proteomes" id="UP000678393"/>
    </source>
</evidence>
<evidence type="ECO:0000256" key="6">
    <source>
        <dbReference type="ARBA" id="ARBA00022840"/>
    </source>
</evidence>
<feature type="non-terminal residue" evidence="11">
    <location>
        <position position="1"/>
    </location>
</feature>
<evidence type="ECO:0000256" key="7">
    <source>
        <dbReference type="ARBA" id="ARBA00022989"/>
    </source>
</evidence>
<protein>
    <recommendedName>
        <fullName evidence="10">ABC transmembrane type-1 domain-containing protein</fullName>
    </recommendedName>
</protein>
<keyword evidence="7 9" id="KW-1133">Transmembrane helix</keyword>
<dbReference type="GO" id="GO:0005524">
    <property type="term" value="F:ATP binding"/>
    <property type="evidence" value="ECO:0007669"/>
    <property type="project" value="UniProtKB-KW"/>
</dbReference>
<evidence type="ECO:0000256" key="8">
    <source>
        <dbReference type="ARBA" id="ARBA00023136"/>
    </source>
</evidence>
<accession>A0A8S4A156</accession>
<keyword evidence="6" id="KW-0067">ATP-binding</keyword>
<sequence>MDESLRHIKPNPILKANVLSRVLFWWCNPVFKKGYKAPLEESDLYNVCPSDASEYLGNRLESEWIKQLKLEEKGKRPSLLRALFNTFGVHYILVGFMVLLEETTKVIQPLLLGGLIRYFTPNAPISKFEAWMYALGVSLCAIVLAVAHHPYFFWVQRIGMRMRIACCSLMYRKCLRLSNKAMGETTVGQIVNLMSNDVNRFDQAVIFLHFLWVGPLQALAVLIILWHEIGPSVLAGFFVLLLLIPVQGFMGKLFSKLRRKTAIHTDERVKVMNEIISGMRVIKMYCWEKPFGDLVEKIRRLEIKRVHSTRTAQASIVAPFFSSSKLAIFCTFIALVTTGEAVTAYRIFVTIGLFQALQTSTTLFIPLAIQQIAEVRVVISRVE</sequence>
<dbReference type="GO" id="GO:0005254">
    <property type="term" value="F:chloride channel activity"/>
    <property type="evidence" value="ECO:0007669"/>
    <property type="project" value="InterPro"/>
</dbReference>
<keyword evidence="12" id="KW-1185">Reference proteome</keyword>
<organism evidence="11 12">
    <name type="scientific">Candidula unifasciata</name>
    <dbReference type="NCBI Taxonomy" id="100452"/>
    <lineage>
        <taxon>Eukaryota</taxon>
        <taxon>Metazoa</taxon>
        <taxon>Spiralia</taxon>
        <taxon>Lophotrochozoa</taxon>
        <taxon>Mollusca</taxon>
        <taxon>Gastropoda</taxon>
        <taxon>Heterobranchia</taxon>
        <taxon>Euthyneura</taxon>
        <taxon>Panpulmonata</taxon>
        <taxon>Eupulmonata</taxon>
        <taxon>Stylommatophora</taxon>
        <taxon>Helicina</taxon>
        <taxon>Helicoidea</taxon>
        <taxon>Geomitridae</taxon>
        <taxon>Candidula</taxon>
    </lineage>
</organism>
<keyword evidence="8 9" id="KW-0472">Membrane</keyword>